<keyword evidence="2" id="KW-1185">Reference proteome</keyword>
<proteinExistence type="predicted"/>
<dbReference type="InterPro" id="IPR020022">
    <property type="entry name" value="N-acetyl_sugar_amidoTrfase"/>
</dbReference>
<comment type="caution">
    <text evidence="1">The sequence shown here is derived from an EMBL/GenBank/DDBJ whole genome shotgun (WGS) entry which is preliminary data.</text>
</comment>
<sequence>MQYCTRCVYPAIAATPLTFDEHGVCSGCRVSAQRHELDWEHRGKLLGELFEDYRTNGNNYDCIIPVSGGKDSYFQVHVATKIYGLKPLLVTYYHDNFIPAAERNLFKMREVFDCDHLIFRPSKRVLSAINRLTFYKMGDMNWHYHTGIFTYPVQMAVKHKIPLIIWGEHGFMDLGGMYSHKDFIEMTAKFRLEHAQRGYDWHDMVNQEGLTEKDLLWAKYPTDDELDEVGVRGIYLNNYVYWEANDHAKLVIEEYGWETSDVVFERTYRNISNLDDIYENGIKDYLKYVKFGYGRATDHACKDIRAGIMTREEGIEMVRKYDDVKSSDLYKWLDYVGMTEEEFDRVADTFRDARVWSQNSKGKWIKENIWDKG</sequence>
<dbReference type="SUPFAM" id="SSF52402">
    <property type="entry name" value="Adenine nucleotide alpha hydrolases-like"/>
    <property type="match status" value="1"/>
</dbReference>
<gene>
    <name evidence="1" type="ORF">G9U52_29085</name>
</gene>
<reference evidence="1" key="1">
    <citation type="submission" date="2020-03" db="EMBL/GenBank/DDBJ databases">
        <title>Draft sequencing of Paenibacilllus sp. S3N08.</title>
        <authorList>
            <person name="Kim D.-U."/>
        </authorList>
    </citation>
    <scope>NUCLEOTIDE SEQUENCE</scope>
    <source>
        <strain evidence="1">S3N08</strain>
    </source>
</reference>
<name>A0ABX0JBJ3_9BACL</name>
<organism evidence="1 2">
    <name type="scientific">Paenibacillus agricola</name>
    <dbReference type="NCBI Taxonomy" id="2716264"/>
    <lineage>
        <taxon>Bacteria</taxon>
        <taxon>Bacillati</taxon>
        <taxon>Bacillota</taxon>
        <taxon>Bacilli</taxon>
        <taxon>Bacillales</taxon>
        <taxon>Paenibacillaceae</taxon>
        <taxon>Paenibacillus</taxon>
    </lineage>
</organism>
<dbReference type="Proteomes" id="UP001165962">
    <property type="component" value="Unassembled WGS sequence"/>
</dbReference>
<dbReference type="EMBL" id="JAAOIW010000014">
    <property type="protein sequence ID" value="NHN33877.1"/>
    <property type="molecule type" value="Genomic_DNA"/>
</dbReference>
<accession>A0ABX0JBJ3</accession>
<dbReference type="RefSeq" id="WP_166154258.1">
    <property type="nucleotide sequence ID" value="NZ_JAAOIW010000014.1"/>
</dbReference>
<protein>
    <submittedName>
        <fullName evidence="1">N-acetyl sugar amidotransferase</fullName>
    </submittedName>
</protein>
<dbReference type="NCBIfam" id="TIGR03573">
    <property type="entry name" value="WbuX"/>
    <property type="match status" value="1"/>
</dbReference>
<evidence type="ECO:0000313" key="2">
    <source>
        <dbReference type="Proteomes" id="UP001165962"/>
    </source>
</evidence>
<evidence type="ECO:0000313" key="1">
    <source>
        <dbReference type="EMBL" id="NHN33877.1"/>
    </source>
</evidence>